<name>A0ABW5A3J9_9BACL</name>
<dbReference type="Gene3D" id="1.25.40.10">
    <property type="entry name" value="Tetratricopeptide repeat domain"/>
    <property type="match status" value="1"/>
</dbReference>
<reference evidence="3" key="1">
    <citation type="journal article" date="2019" name="Int. J. Syst. Evol. Microbiol.">
        <title>The Global Catalogue of Microorganisms (GCM) 10K type strain sequencing project: providing services to taxonomists for standard genome sequencing and annotation.</title>
        <authorList>
            <consortium name="The Broad Institute Genomics Platform"/>
            <consortium name="The Broad Institute Genome Sequencing Center for Infectious Disease"/>
            <person name="Wu L."/>
            <person name="Ma J."/>
        </authorList>
    </citation>
    <scope>NUCLEOTIDE SEQUENCE [LARGE SCALE GENOMIC DNA]</scope>
    <source>
        <strain evidence="3">CGMCC 1.13574</strain>
    </source>
</reference>
<accession>A0ABW5A3J9</accession>
<dbReference type="PROSITE" id="PS50943">
    <property type="entry name" value="HTH_CROC1"/>
    <property type="match status" value="1"/>
</dbReference>
<dbReference type="Proteomes" id="UP001597343">
    <property type="component" value="Unassembled WGS sequence"/>
</dbReference>
<proteinExistence type="predicted"/>
<dbReference type="InterPro" id="IPR011990">
    <property type="entry name" value="TPR-like_helical_dom_sf"/>
</dbReference>
<dbReference type="CDD" id="cd00093">
    <property type="entry name" value="HTH_XRE"/>
    <property type="match status" value="1"/>
</dbReference>
<keyword evidence="3" id="KW-1185">Reference proteome</keyword>
<dbReference type="EMBL" id="JBHUIO010000025">
    <property type="protein sequence ID" value="MFD2172425.1"/>
    <property type="molecule type" value="Genomic_DNA"/>
</dbReference>
<organism evidence="2 3">
    <name type="scientific">Tumebacillus lipolyticus</name>
    <dbReference type="NCBI Taxonomy" id="1280370"/>
    <lineage>
        <taxon>Bacteria</taxon>
        <taxon>Bacillati</taxon>
        <taxon>Bacillota</taxon>
        <taxon>Bacilli</taxon>
        <taxon>Bacillales</taxon>
        <taxon>Alicyclobacillaceae</taxon>
        <taxon>Tumebacillus</taxon>
    </lineage>
</organism>
<dbReference type="PANTHER" id="PTHR37038">
    <property type="entry name" value="TRANSCRIPTIONAL REGULATOR-RELATED"/>
    <property type="match status" value="1"/>
</dbReference>
<gene>
    <name evidence="2" type="ORF">ACFSOY_20995</name>
</gene>
<evidence type="ECO:0000259" key="1">
    <source>
        <dbReference type="PROSITE" id="PS50943"/>
    </source>
</evidence>
<dbReference type="InterPro" id="IPR001387">
    <property type="entry name" value="Cro/C1-type_HTH"/>
</dbReference>
<dbReference type="PANTHER" id="PTHR37038:SF14">
    <property type="entry name" value="TRANSCRIPTIONAL ACTIVATOR"/>
    <property type="match status" value="1"/>
</dbReference>
<sequence length="67" mass="7244">MAKVNGGLIRESRKRACLTQTELAKGICTPSMISQIENGKAIPSEELLSKLADRMGVPIAALFEEIN</sequence>
<evidence type="ECO:0000313" key="3">
    <source>
        <dbReference type="Proteomes" id="UP001597343"/>
    </source>
</evidence>
<feature type="domain" description="HTH cro/C1-type" evidence="1">
    <location>
        <begin position="9"/>
        <end position="62"/>
    </location>
</feature>
<comment type="caution">
    <text evidence="2">The sequence shown here is derived from an EMBL/GenBank/DDBJ whole genome shotgun (WGS) entry which is preliminary data.</text>
</comment>
<dbReference type="Pfam" id="PF01381">
    <property type="entry name" value="HTH_3"/>
    <property type="match status" value="1"/>
</dbReference>
<dbReference type="InterPro" id="IPR053163">
    <property type="entry name" value="HTH-type_regulator_Rgg"/>
</dbReference>
<dbReference type="SMART" id="SM00530">
    <property type="entry name" value="HTH_XRE"/>
    <property type="match status" value="1"/>
</dbReference>
<dbReference type="RefSeq" id="WP_386049810.1">
    <property type="nucleotide sequence ID" value="NZ_JBHUIO010000025.1"/>
</dbReference>
<protein>
    <submittedName>
        <fullName evidence="2">Helix-turn-helix domain-containing protein</fullName>
    </submittedName>
</protein>
<evidence type="ECO:0000313" key="2">
    <source>
        <dbReference type="EMBL" id="MFD2172425.1"/>
    </source>
</evidence>
<dbReference type="InterPro" id="IPR010982">
    <property type="entry name" value="Lambda_DNA-bd_dom_sf"/>
</dbReference>
<dbReference type="SUPFAM" id="SSF47413">
    <property type="entry name" value="lambda repressor-like DNA-binding domains"/>
    <property type="match status" value="1"/>
</dbReference>